<gene>
    <name evidence="3" type="ORF">UFOPK2761_00266</name>
</gene>
<dbReference type="AlphaFoldDB" id="A0A6J6RY29"/>
<evidence type="ECO:0000259" key="1">
    <source>
        <dbReference type="Pfam" id="PF09423"/>
    </source>
</evidence>
<dbReference type="PANTHER" id="PTHR37031">
    <property type="entry name" value="METALLOPHOSPHATASE BINDING DOMAIN PROTEIN"/>
    <property type="match status" value="1"/>
</dbReference>
<dbReference type="InterPro" id="IPR038607">
    <property type="entry name" value="PhoD-like_sf"/>
</dbReference>
<protein>
    <submittedName>
        <fullName evidence="3">Unannotated protein</fullName>
    </submittedName>
</protein>
<evidence type="ECO:0000313" key="3">
    <source>
        <dbReference type="EMBL" id="CAB4727391.1"/>
    </source>
</evidence>
<dbReference type="EMBL" id="CAEZYQ010000001">
    <property type="protein sequence ID" value="CAB4727391.1"/>
    <property type="molecule type" value="Genomic_DNA"/>
</dbReference>
<evidence type="ECO:0000259" key="2">
    <source>
        <dbReference type="Pfam" id="PF25077"/>
    </source>
</evidence>
<dbReference type="InterPro" id="IPR018946">
    <property type="entry name" value="PhoD-like_MPP"/>
</dbReference>
<dbReference type="SUPFAM" id="SSF56300">
    <property type="entry name" value="Metallo-dependent phosphatases"/>
    <property type="match status" value="1"/>
</dbReference>
<dbReference type="Gene3D" id="3.60.21.70">
    <property type="entry name" value="PhoD-like phosphatase"/>
    <property type="match status" value="1"/>
</dbReference>
<dbReference type="CDD" id="cd07389">
    <property type="entry name" value="MPP_PhoD"/>
    <property type="match status" value="1"/>
</dbReference>
<accession>A0A6J6RY29</accession>
<reference evidence="3" key="1">
    <citation type="submission" date="2020-05" db="EMBL/GenBank/DDBJ databases">
        <authorList>
            <person name="Chiriac C."/>
            <person name="Salcher M."/>
            <person name="Ghai R."/>
            <person name="Kavagutti S V."/>
        </authorList>
    </citation>
    <scope>NUCLEOTIDE SEQUENCE</scope>
</reference>
<dbReference type="InterPro" id="IPR029052">
    <property type="entry name" value="Metallo-depent_PP-like"/>
</dbReference>
<proteinExistence type="predicted"/>
<sequence>MSGETGTGELVVGPLLRHVDETSATLWVEVDRAATVSVEVADRQWSAPTFAVHGHHYAVVAVDGLGPGESHPYVLRVDGRQVWPEPASAYPPVVLRTHDHGAPLRIAFGSCRVSVPHDAEHHASFGVDALRTYGMHLAAHPDASDGPREGAPDLLLFLGDQVYADETSEAMRDFIAARRDPEQAPWWELKDYEEYAELYRLAWTDPATRWLLATVSSAMIFDDHDVRDDWNTSARWRADMAEKSWWHDRIVGALASYWVHQHLGNLSPAERATDPVYRLVLEHEGPDELDLSAVLDRFAERADEEPASYRWSFARELGPQALLVVVDSRAARVLEPERRSMIDDEEMAWLDRQLHGDVRHLLIGTSLPYLLSPGLHHLEATTEALAEGLLGRPGHELGEWVRRAADTEHWAAFQGGFRQVGEMLVETATGGRGRAPDSVVLLSGDVHHSYVAEAWPDPASEAAQRPGPHSRVLQAVCSPIRNPLPWFMKAGIRLASRGRARPTGRLLGRLVPRSPLHWEVTQGPWLDNLLAVLEVDGSDLRIRWSTGEVVDGDHARPRWRTLVELGPRPGVPAGRRTASLRRR</sequence>
<dbReference type="PANTHER" id="PTHR37031:SF2">
    <property type="entry name" value="PHOD-LIKE PHOSPHATASE METALLOPHOSPHATASE DOMAIN-CONTAINING PROTEIN"/>
    <property type="match status" value="1"/>
</dbReference>
<feature type="domain" description="DUF7800" evidence="2">
    <location>
        <begin position="9"/>
        <end position="94"/>
    </location>
</feature>
<dbReference type="InterPro" id="IPR056702">
    <property type="entry name" value="DUF7800"/>
</dbReference>
<feature type="domain" description="PhoD-like phosphatase metallophosphatase" evidence="1">
    <location>
        <begin position="149"/>
        <end position="468"/>
    </location>
</feature>
<dbReference type="Pfam" id="PF25077">
    <property type="entry name" value="DUF7800"/>
    <property type="match status" value="1"/>
</dbReference>
<organism evidence="3">
    <name type="scientific">freshwater metagenome</name>
    <dbReference type="NCBI Taxonomy" id="449393"/>
    <lineage>
        <taxon>unclassified sequences</taxon>
        <taxon>metagenomes</taxon>
        <taxon>ecological metagenomes</taxon>
    </lineage>
</organism>
<name>A0A6J6RY29_9ZZZZ</name>
<dbReference type="Pfam" id="PF09423">
    <property type="entry name" value="PhoD"/>
    <property type="match status" value="1"/>
</dbReference>